<keyword evidence="4 8" id="KW-0349">Heme</keyword>
<dbReference type="InterPro" id="IPR005162">
    <property type="entry name" value="Retrotrans_gag_dom"/>
</dbReference>
<evidence type="ECO:0000256" key="8">
    <source>
        <dbReference type="RuleBase" id="RU362060"/>
    </source>
</evidence>
<evidence type="ECO:0000259" key="10">
    <source>
        <dbReference type="PROSITE" id="PS50873"/>
    </source>
</evidence>
<protein>
    <recommendedName>
        <fullName evidence="2 8">Peroxidase</fullName>
        <ecNumber evidence="2 8">1.11.1.7</ecNumber>
    </recommendedName>
</protein>
<dbReference type="GO" id="GO:0046872">
    <property type="term" value="F:metal ion binding"/>
    <property type="evidence" value="ECO:0007669"/>
    <property type="project" value="UniProtKB-UniRule"/>
</dbReference>
<dbReference type="PROSITE" id="PS50873">
    <property type="entry name" value="PEROXIDASE_4"/>
    <property type="match status" value="1"/>
</dbReference>
<sequence length="400" mass="44429">MDTRGKSNTEFRSEVSEVLARHESSFDQIHATLQTILTDLQALKAQTNISTTGDVNPFAVGIVPTQRVQLASFHLEGIALQWHRWFAKFKGPVNWTEFTTALLCRFGPTEYENPSEALTRLKHTTTVSAYQEKFEKLSQLIDALPDSHLIGIFIAGLKDEVCLDLKLTNPHTLSEAIGVARLVEERNSLQKKPTAGLLGPQPHLKNIPVAEISPPPFKRITDQEAHIRQEKGFEVTDEIKSDLEKKCKGVVSCADVLALETRDGIALTGGSAYGPTDRAKRPDGFQYRTVEQGFNISTDPKVFMTPQKTTPFTLQEEEALHLDQQLAFSDLARRIASDYANRQKCHGIEWYGLGEPANNLTPGKARSARRGGRSRPPVAYQERPGGQESSGSARWVGRKT</sequence>
<evidence type="ECO:0000256" key="2">
    <source>
        <dbReference type="ARBA" id="ARBA00012313"/>
    </source>
</evidence>
<accession>A0A7J0FWW2</accession>
<dbReference type="PRINTS" id="PR00461">
    <property type="entry name" value="PLPEROXIDASE"/>
</dbReference>
<reference evidence="11 12" key="1">
    <citation type="submission" date="2019-07" db="EMBL/GenBank/DDBJ databases">
        <title>De Novo Assembly of kiwifruit Actinidia rufa.</title>
        <authorList>
            <person name="Sugita-Konishi S."/>
            <person name="Sato K."/>
            <person name="Mori E."/>
            <person name="Abe Y."/>
            <person name="Kisaki G."/>
            <person name="Hamano K."/>
            <person name="Suezawa K."/>
            <person name="Otani M."/>
            <person name="Fukuda T."/>
            <person name="Manabe T."/>
            <person name="Gomi K."/>
            <person name="Tabuchi M."/>
            <person name="Akimitsu K."/>
            <person name="Kataoka I."/>
        </authorList>
    </citation>
    <scope>NUCLEOTIDE SEQUENCE [LARGE SCALE GENOMIC DNA]</scope>
    <source>
        <strain evidence="12">cv. Fuchu</strain>
    </source>
</reference>
<dbReference type="EC" id="1.11.1.7" evidence="2 8"/>
<comment type="function">
    <text evidence="8">Removal of H(2)O(2), oxidation of toxic reductants, biosynthesis and degradation of lignin, suberization, auxin catabolism, response to environmental stresses such as wounding, pathogen attack and oxidative stress.</text>
</comment>
<evidence type="ECO:0000256" key="9">
    <source>
        <dbReference type="SAM" id="MobiDB-lite"/>
    </source>
</evidence>
<dbReference type="GO" id="GO:0006979">
    <property type="term" value="P:response to oxidative stress"/>
    <property type="evidence" value="ECO:0007669"/>
    <property type="project" value="UniProtKB-UniRule"/>
</dbReference>
<name>A0A7J0FWW2_9ERIC</name>
<dbReference type="InterPro" id="IPR002016">
    <property type="entry name" value="Haem_peroxidase"/>
</dbReference>
<comment type="cofactor">
    <cofactor evidence="8">
        <name>Ca(2+)</name>
        <dbReference type="ChEBI" id="CHEBI:29108"/>
    </cofactor>
    <text evidence="8">Binds 2 calcium ions per subunit.</text>
</comment>
<evidence type="ECO:0000256" key="3">
    <source>
        <dbReference type="ARBA" id="ARBA00022559"/>
    </source>
</evidence>
<dbReference type="GO" id="GO:0020037">
    <property type="term" value="F:heme binding"/>
    <property type="evidence" value="ECO:0007669"/>
    <property type="project" value="UniProtKB-UniRule"/>
</dbReference>
<dbReference type="SUPFAM" id="SSF48113">
    <property type="entry name" value="Heme-dependent peroxidases"/>
    <property type="match status" value="1"/>
</dbReference>
<dbReference type="GO" id="GO:0005576">
    <property type="term" value="C:extracellular region"/>
    <property type="evidence" value="ECO:0007669"/>
    <property type="project" value="UniProtKB-SubCell"/>
</dbReference>
<dbReference type="OrthoDB" id="2013610at2759"/>
<dbReference type="Pfam" id="PF03732">
    <property type="entry name" value="Retrotrans_gag"/>
    <property type="match status" value="1"/>
</dbReference>
<comment type="catalytic activity">
    <reaction evidence="1 8">
        <text>2 a phenolic donor + H2O2 = 2 a phenolic radical donor + 2 H2O</text>
        <dbReference type="Rhea" id="RHEA:56136"/>
        <dbReference type="ChEBI" id="CHEBI:15377"/>
        <dbReference type="ChEBI" id="CHEBI:16240"/>
        <dbReference type="ChEBI" id="CHEBI:139520"/>
        <dbReference type="ChEBI" id="CHEBI:139521"/>
        <dbReference type="EC" id="1.11.1.7"/>
    </reaction>
</comment>
<dbReference type="Pfam" id="PF00141">
    <property type="entry name" value="peroxidase"/>
    <property type="match status" value="1"/>
</dbReference>
<evidence type="ECO:0000313" key="12">
    <source>
        <dbReference type="Proteomes" id="UP000585474"/>
    </source>
</evidence>
<keyword evidence="6 8" id="KW-0560">Oxidoreductase</keyword>
<dbReference type="AlphaFoldDB" id="A0A7J0FWW2"/>
<dbReference type="Gene3D" id="1.10.520.10">
    <property type="match status" value="1"/>
</dbReference>
<comment type="subcellular location">
    <subcellularLocation>
        <location evidence="8">Secreted</location>
    </subcellularLocation>
</comment>
<proteinExistence type="inferred from homology"/>
<dbReference type="PANTHER" id="PTHR31235">
    <property type="entry name" value="PEROXIDASE 25-RELATED"/>
    <property type="match status" value="1"/>
</dbReference>
<dbReference type="GO" id="GO:0042744">
    <property type="term" value="P:hydrogen peroxide catabolic process"/>
    <property type="evidence" value="ECO:0007669"/>
    <property type="project" value="UniProtKB-KW"/>
</dbReference>
<feature type="region of interest" description="Disordered" evidence="9">
    <location>
        <begin position="356"/>
        <end position="400"/>
    </location>
</feature>
<organism evidence="11 12">
    <name type="scientific">Actinidia rufa</name>
    <dbReference type="NCBI Taxonomy" id="165716"/>
    <lineage>
        <taxon>Eukaryota</taxon>
        <taxon>Viridiplantae</taxon>
        <taxon>Streptophyta</taxon>
        <taxon>Embryophyta</taxon>
        <taxon>Tracheophyta</taxon>
        <taxon>Spermatophyta</taxon>
        <taxon>Magnoliopsida</taxon>
        <taxon>eudicotyledons</taxon>
        <taxon>Gunneridae</taxon>
        <taxon>Pentapetalae</taxon>
        <taxon>asterids</taxon>
        <taxon>Ericales</taxon>
        <taxon>Actinidiaceae</taxon>
        <taxon>Actinidia</taxon>
    </lineage>
</organism>
<keyword evidence="12" id="KW-1185">Reference proteome</keyword>
<comment type="similarity">
    <text evidence="8">Belongs to the peroxidase family. Classical plant (class III) peroxidase subfamily.</text>
</comment>
<comment type="caution">
    <text evidence="11">The sequence shown here is derived from an EMBL/GenBank/DDBJ whole genome shotgun (WGS) entry which is preliminary data.</text>
</comment>
<dbReference type="InterPro" id="IPR010255">
    <property type="entry name" value="Haem_peroxidase_sf"/>
</dbReference>
<dbReference type="GO" id="GO:0140825">
    <property type="term" value="F:lactoperoxidase activity"/>
    <property type="evidence" value="ECO:0007669"/>
    <property type="project" value="UniProtKB-EC"/>
</dbReference>
<keyword evidence="3 8" id="KW-0575">Peroxidase</keyword>
<keyword evidence="8" id="KW-0376">Hydrogen peroxide</keyword>
<keyword evidence="8" id="KW-0106">Calcium</keyword>
<evidence type="ECO:0000256" key="7">
    <source>
        <dbReference type="ARBA" id="ARBA00023004"/>
    </source>
</evidence>
<evidence type="ECO:0000256" key="5">
    <source>
        <dbReference type="ARBA" id="ARBA00022723"/>
    </source>
</evidence>
<dbReference type="InterPro" id="IPR000823">
    <property type="entry name" value="Peroxidase_pln"/>
</dbReference>
<evidence type="ECO:0000256" key="1">
    <source>
        <dbReference type="ARBA" id="ARBA00000189"/>
    </source>
</evidence>
<dbReference type="EMBL" id="BJWL01000015">
    <property type="protein sequence ID" value="GFZ03191.1"/>
    <property type="molecule type" value="Genomic_DNA"/>
</dbReference>
<evidence type="ECO:0000313" key="11">
    <source>
        <dbReference type="EMBL" id="GFZ03191.1"/>
    </source>
</evidence>
<keyword evidence="5 8" id="KW-0479">Metal-binding</keyword>
<keyword evidence="8" id="KW-0964">Secreted</keyword>
<gene>
    <name evidence="11" type="ORF">Acr_15g0017990</name>
</gene>
<evidence type="ECO:0000256" key="4">
    <source>
        <dbReference type="ARBA" id="ARBA00022617"/>
    </source>
</evidence>
<feature type="domain" description="Plant heme peroxidase family profile" evidence="10">
    <location>
        <begin position="197"/>
        <end position="345"/>
    </location>
</feature>
<comment type="cofactor">
    <cofactor evidence="8">
        <name>heme b</name>
        <dbReference type="ChEBI" id="CHEBI:60344"/>
    </cofactor>
    <text evidence="8">Binds 1 heme b (iron(II)-protoporphyrin IX) group per subunit.</text>
</comment>
<evidence type="ECO:0000256" key="6">
    <source>
        <dbReference type="ARBA" id="ARBA00023002"/>
    </source>
</evidence>
<keyword evidence="7 8" id="KW-0408">Iron</keyword>
<dbReference type="Proteomes" id="UP000585474">
    <property type="component" value="Unassembled WGS sequence"/>
</dbReference>